<keyword evidence="2" id="KW-1185">Reference proteome</keyword>
<protein>
    <submittedName>
        <fullName evidence="1">Uncharacterized protein</fullName>
    </submittedName>
</protein>
<name>A0A1Y2H7J3_9FUNG</name>
<reference evidence="1 2" key="1">
    <citation type="submission" date="2016-07" db="EMBL/GenBank/DDBJ databases">
        <title>Pervasive Adenine N6-methylation of Active Genes in Fungi.</title>
        <authorList>
            <consortium name="DOE Joint Genome Institute"/>
            <person name="Mondo S.J."/>
            <person name="Dannebaum R.O."/>
            <person name="Kuo R.C."/>
            <person name="Labutti K."/>
            <person name="Haridas S."/>
            <person name="Kuo A."/>
            <person name="Salamov A."/>
            <person name="Ahrendt S.R."/>
            <person name="Lipzen A."/>
            <person name="Sullivan W."/>
            <person name="Andreopoulos W.B."/>
            <person name="Clum A."/>
            <person name="Lindquist E."/>
            <person name="Daum C."/>
            <person name="Ramamoorthy G.K."/>
            <person name="Gryganskyi A."/>
            <person name="Culley D."/>
            <person name="Magnuson J.K."/>
            <person name="James T.Y."/>
            <person name="O'Malley M.A."/>
            <person name="Stajich J.E."/>
            <person name="Spatafora J.W."/>
            <person name="Visel A."/>
            <person name="Grigoriev I.V."/>
        </authorList>
    </citation>
    <scope>NUCLEOTIDE SEQUENCE [LARGE SCALE GENOMIC DNA]</scope>
    <source>
        <strain evidence="1 2">PL171</strain>
    </source>
</reference>
<gene>
    <name evidence="1" type="ORF">BCR44DRAFT_40073</name>
</gene>
<accession>A0A1Y2H7J3</accession>
<evidence type="ECO:0000313" key="2">
    <source>
        <dbReference type="Proteomes" id="UP000193411"/>
    </source>
</evidence>
<dbReference type="Proteomes" id="UP000193411">
    <property type="component" value="Unassembled WGS sequence"/>
</dbReference>
<dbReference type="AlphaFoldDB" id="A0A1Y2H7J3"/>
<sequence length="304" mass="33585">MTTSPTDQSGPDASESAGDSVSSLLPAELLLSVLSLCCPISRLPSTCRALSASLSPGSQPQRIWFQHLAQQVIFRNPEHNPKVVNWCYSPELPHHSNNERYPSIAQIESPMSYYLKASIPADGRSIFRGGCASGLAPEPGSQLPATIFTKDFVQVLFSSAGPFAKFQRHNVETDLVAMLERIRPDEIFDDDGSGQPAFARTWHLIPDAFLLATFFIRTSQLDLLHVTLTHLRSLFPTLGAASAPFQIWSRLMLDNRTSVLAWLSNITAHSDLSMTYPTFLCSIGRYLPFKSFHACLPTRATHQP</sequence>
<proteinExistence type="predicted"/>
<dbReference type="EMBL" id="MCFL01000081">
    <property type="protein sequence ID" value="ORZ30566.1"/>
    <property type="molecule type" value="Genomic_DNA"/>
</dbReference>
<evidence type="ECO:0000313" key="1">
    <source>
        <dbReference type="EMBL" id="ORZ30566.1"/>
    </source>
</evidence>
<comment type="caution">
    <text evidence="1">The sequence shown here is derived from an EMBL/GenBank/DDBJ whole genome shotgun (WGS) entry which is preliminary data.</text>
</comment>
<organism evidence="1 2">
    <name type="scientific">Catenaria anguillulae PL171</name>
    <dbReference type="NCBI Taxonomy" id="765915"/>
    <lineage>
        <taxon>Eukaryota</taxon>
        <taxon>Fungi</taxon>
        <taxon>Fungi incertae sedis</taxon>
        <taxon>Blastocladiomycota</taxon>
        <taxon>Blastocladiomycetes</taxon>
        <taxon>Blastocladiales</taxon>
        <taxon>Catenariaceae</taxon>
        <taxon>Catenaria</taxon>
    </lineage>
</organism>